<dbReference type="EMBL" id="HBFQ01065270">
    <property type="protein sequence ID" value="CAD8871974.1"/>
    <property type="molecule type" value="Transcribed_RNA"/>
</dbReference>
<organism evidence="2">
    <name type="scientific">Noctiluca scintillans</name>
    <name type="common">Sea sparkle</name>
    <name type="synonym">Red tide dinoflagellate</name>
    <dbReference type="NCBI Taxonomy" id="2966"/>
    <lineage>
        <taxon>Eukaryota</taxon>
        <taxon>Sar</taxon>
        <taxon>Alveolata</taxon>
        <taxon>Dinophyceae</taxon>
        <taxon>Noctilucales</taxon>
        <taxon>Noctilucaceae</taxon>
        <taxon>Noctiluca</taxon>
    </lineage>
</organism>
<reference evidence="2" key="1">
    <citation type="submission" date="2021-01" db="EMBL/GenBank/DDBJ databases">
        <authorList>
            <person name="Corre E."/>
            <person name="Pelletier E."/>
            <person name="Niang G."/>
            <person name="Scheremetjew M."/>
            <person name="Finn R."/>
            <person name="Kale V."/>
            <person name="Holt S."/>
            <person name="Cochrane G."/>
            <person name="Meng A."/>
            <person name="Brown T."/>
            <person name="Cohen L."/>
        </authorList>
    </citation>
    <scope>NUCLEOTIDE SEQUENCE</scope>
</reference>
<sequence>MVRHRALISTWKLEHTSAIFDVVKEVATVVACVCFFSDKDGILELGDALFTVFSLLGFLLNIVDIYTTPNLRSKIGDPLARVEILETFIFMVAGFFFFIGCIFYWPGITGKYAIACESIGAWCFVIGSFGFVIAGAFNAFSLGIHAMELQLANREFHLAFTIQKRGIILAIIGSCFFVAGSFMYRTVFNETCAPYTSRYNARHGVLSRTDAVLGSTETYCLSTEYYGTWLYVIGALFLWAETVLNVIVSPMKARPTVDQDGAFEDAF</sequence>
<evidence type="ECO:0000313" key="2">
    <source>
        <dbReference type="EMBL" id="CAD8871974.1"/>
    </source>
</evidence>
<gene>
    <name evidence="2" type="ORF">NSCI0253_LOCUS46331</name>
</gene>
<keyword evidence="1" id="KW-0472">Membrane</keyword>
<protein>
    <submittedName>
        <fullName evidence="2">Uncharacterized protein</fullName>
    </submittedName>
</protein>
<keyword evidence="1" id="KW-1133">Transmembrane helix</keyword>
<proteinExistence type="predicted"/>
<dbReference type="AlphaFoldDB" id="A0A7S1B192"/>
<feature type="transmembrane region" description="Helical" evidence="1">
    <location>
        <begin position="166"/>
        <end position="184"/>
    </location>
</feature>
<evidence type="ECO:0000256" key="1">
    <source>
        <dbReference type="SAM" id="Phobius"/>
    </source>
</evidence>
<feature type="transmembrane region" description="Helical" evidence="1">
    <location>
        <begin position="88"/>
        <end position="107"/>
    </location>
</feature>
<accession>A0A7S1B192</accession>
<feature type="transmembrane region" description="Helical" evidence="1">
    <location>
        <begin position="119"/>
        <end position="145"/>
    </location>
</feature>
<feature type="transmembrane region" description="Helical" evidence="1">
    <location>
        <begin position="48"/>
        <end position="67"/>
    </location>
</feature>
<keyword evidence="1" id="KW-0812">Transmembrane</keyword>
<name>A0A7S1B192_NOCSC</name>
<feature type="transmembrane region" description="Helical" evidence="1">
    <location>
        <begin position="229"/>
        <end position="248"/>
    </location>
</feature>